<dbReference type="EMBL" id="BQKI01000007">
    <property type="protein sequence ID" value="GJM98488.1"/>
    <property type="molecule type" value="Genomic_DNA"/>
</dbReference>
<organism evidence="3 4">
    <name type="scientific">Eleusine coracana subsp. coracana</name>
    <dbReference type="NCBI Taxonomy" id="191504"/>
    <lineage>
        <taxon>Eukaryota</taxon>
        <taxon>Viridiplantae</taxon>
        <taxon>Streptophyta</taxon>
        <taxon>Embryophyta</taxon>
        <taxon>Tracheophyta</taxon>
        <taxon>Spermatophyta</taxon>
        <taxon>Magnoliopsida</taxon>
        <taxon>Liliopsida</taxon>
        <taxon>Poales</taxon>
        <taxon>Poaceae</taxon>
        <taxon>PACMAD clade</taxon>
        <taxon>Chloridoideae</taxon>
        <taxon>Cynodonteae</taxon>
        <taxon>Eleusininae</taxon>
        <taxon>Eleusine</taxon>
    </lineage>
</organism>
<evidence type="ECO:0000313" key="4">
    <source>
        <dbReference type="Proteomes" id="UP001054889"/>
    </source>
</evidence>
<protein>
    <recommendedName>
        <fullName evidence="2">Disease resistance R13L4/SHOC-2-like LRR domain-containing protein</fullName>
    </recommendedName>
</protein>
<dbReference type="SUPFAM" id="SSF52058">
    <property type="entry name" value="L domain-like"/>
    <property type="match status" value="1"/>
</dbReference>
<keyword evidence="1" id="KW-0677">Repeat</keyword>
<evidence type="ECO:0000256" key="1">
    <source>
        <dbReference type="ARBA" id="ARBA00022737"/>
    </source>
</evidence>
<dbReference type="PANTHER" id="PTHR47186:SF29">
    <property type="entry name" value="NB-ARC DOMAIN-CONTAINING PROTEIN"/>
    <property type="match status" value="1"/>
</dbReference>
<dbReference type="Proteomes" id="UP001054889">
    <property type="component" value="Unassembled WGS sequence"/>
</dbReference>
<dbReference type="AlphaFoldDB" id="A0AAV5CKC2"/>
<dbReference type="Pfam" id="PF23598">
    <property type="entry name" value="LRR_14"/>
    <property type="match status" value="1"/>
</dbReference>
<gene>
    <name evidence="3" type="primary">ga15507</name>
    <name evidence="3" type="ORF">PR202_ga15507</name>
</gene>
<evidence type="ECO:0000259" key="2">
    <source>
        <dbReference type="Pfam" id="PF23598"/>
    </source>
</evidence>
<accession>A0AAV5CKC2</accession>
<comment type="caution">
    <text evidence="3">The sequence shown here is derived from an EMBL/GenBank/DDBJ whole genome shotgun (WGS) entry which is preliminary data.</text>
</comment>
<evidence type="ECO:0000313" key="3">
    <source>
        <dbReference type="EMBL" id="GJM98488.1"/>
    </source>
</evidence>
<dbReference type="PANTHER" id="PTHR47186">
    <property type="entry name" value="LEUCINE-RICH REPEAT-CONTAINING PROTEIN 57"/>
    <property type="match status" value="1"/>
</dbReference>
<feature type="domain" description="Disease resistance R13L4/SHOC-2-like LRR" evidence="2">
    <location>
        <begin position="77"/>
        <end position="385"/>
    </location>
</feature>
<dbReference type="InterPro" id="IPR055414">
    <property type="entry name" value="LRR_R13L4/SHOC2-like"/>
</dbReference>
<dbReference type="InterPro" id="IPR032675">
    <property type="entry name" value="LRR_dom_sf"/>
</dbReference>
<sequence length="414" mass="47513">MHDLVRELAIFQSKKESFCAIYDDTHGVLQVGLAPRRISVLQCNNGIQSSIDASRLHTFIAFNTCMVSFSWYSFIPSASKYLAVLDLSGLPIETIPSSVGELFNLRCLCLDDTNVKELPKSITKLHNLQTLTLKRTKSLKLPQGFSKLKKLRHLHIWKLLDATYRSLNNWDSMEPFDGIWNLKELQSLHEIRATKAFIEKLGNLSQLKSLSISRVRSSHCTQLCNSLSKMQHLTRLHIRSSNKDELLLLDKLSLQNPLEKLDLIGQLSEGTLRCPFFSTHGIQLLQMELSWCHLIQSPLVWLSGLSNLTELRLTRAYTGQQLNFHGKWFSKLKKIVLWDLSQVNKICIHEGALVSLEYIHIYGLNELRDLPIGIEFLNSVKEAYFTRMHSDFVRNLKMGKLNHIPKVYWSTQGK</sequence>
<name>A0AAV5CKC2_ELECO</name>
<proteinExistence type="predicted"/>
<reference evidence="3" key="1">
    <citation type="journal article" date="2018" name="DNA Res.">
        <title>Multiple hybrid de novo genome assembly of finger millet, an orphan allotetraploid crop.</title>
        <authorList>
            <person name="Hatakeyama M."/>
            <person name="Aluri S."/>
            <person name="Balachadran M.T."/>
            <person name="Sivarajan S.R."/>
            <person name="Patrignani A."/>
            <person name="Gruter S."/>
            <person name="Poveda L."/>
            <person name="Shimizu-Inatsugi R."/>
            <person name="Baeten J."/>
            <person name="Francoijs K.J."/>
            <person name="Nataraja K.N."/>
            <person name="Reddy Y.A.N."/>
            <person name="Phadnis S."/>
            <person name="Ravikumar R.L."/>
            <person name="Schlapbach R."/>
            <person name="Sreeman S.M."/>
            <person name="Shimizu K.K."/>
        </authorList>
    </citation>
    <scope>NUCLEOTIDE SEQUENCE</scope>
</reference>
<reference evidence="3" key="2">
    <citation type="submission" date="2021-12" db="EMBL/GenBank/DDBJ databases">
        <title>Resequencing data analysis of finger millet.</title>
        <authorList>
            <person name="Hatakeyama M."/>
            <person name="Aluri S."/>
            <person name="Balachadran M.T."/>
            <person name="Sivarajan S.R."/>
            <person name="Poveda L."/>
            <person name="Shimizu-Inatsugi R."/>
            <person name="Schlapbach R."/>
            <person name="Sreeman S.M."/>
            <person name="Shimizu K.K."/>
        </authorList>
    </citation>
    <scope>NUCLEOTIDE SEQUENCE</scope>
</reference>
<keyword evidence="4" id="KW-1185">Reference proteome</keyword>
<dbReference type="Gene3D" id="3.80.10.10">
    <property type="entry name" value="Ribonuclease Inhibitor"/>
    <property type="match status" value="1"/>
</dbReference>